<dbReference type="KEGG" id="acae:HYG86_10445"/>
<proteinExistence type="predicted"/>
<dbReference type="Pfam" id="PF11823">
    <property type="entry name" value="Se_S_carrier"/>
    <property type="match status" value="1"/>
</dbReference>
<dbReference type="EMBL" id="CP058559">
    <property type="protein sequence ID" value="QNO15150.1"/>
    <property type="molecule type" value="Genomic_DNA"/>
</dbReference>
<organism evidence="2 3">
    <name type="scientific">Alkalicella caledoniensis</name>
    <dbReference type="NCBI Taxonomy" id="2731377"/>
    <lineage>
        <taxon>Bacteria</taxon>
        <taxon>Bacillati</taxon>
        <taxon>Bacillota</taxon>
        <taxon>Clostridia</taxon>
        <taxon>Eubacteriales</taxon>
        <taxon>Proteinivoracaceae</taxon>
        <taxon>Alkalicella</taxon>
    </lineage>
</organism>
<sequence length="72" mass="8398">MKIIITFYTTYDNLKAEELLSNEQIPIRVKPVPRHISSDCGLAIEGNIEDKTKIEEVLQRNEIEYENVHIIK</sequence>
<reference evidence="2 3" key="1">
    <citation type="submission" date="2020-07" db="EMBL/GenBank/DDBJ databases">
        <title>Alkalicella. sp. LB2 genome.</title>
        <authorList>
            <person name="Postec A."/>
            <person name="Quemeneur M."/>
        </authorList>
    </citation>
    <scope>NUCLEOTIDE SEQUENCE [LARGE SCALE GENOMIC DNA]</scope>
    <source>
        <strain evidence="2 3">LB2</strain>
    </source>
</reference>
<evidence type="ECO:0000259" key="1">
    <source>
        <dbReference type="Pfam" id="PF11823"/>
    </source>
</evidence>
<evidence type="ECO:0000313" key="3">
    <source>
        <dbReference type="Proteomes" id="UP000516160"/>
    </source>
</evidence>
<evidence type="ECO:0000313" key="2">
    <source>
        <dbReference type="EMBL" id="QNO15150.1"/>
    </source>
</evidence>
<dbReference type="Proteomes" id="UP000516160">
    <property type="component" value="Chromosome"/>
</dbReference>
<dbReference type="RefSeq" id="WP_213165516.1">
    <property type="nucleotide sequence ID" value="NZ_CP058559.1"/>
</dbReference>
<name>A0A7G9W8Y8_ALKCA</name>
<protein>
    <submittedName>
        <fullName evidence="2">DUF3343 domain-containing protein</fullName>
    </submittedName>
</protein>
<dbReference type="InterPro" id="IPR021778">
    <property type="entry name" value="Se/S_carrier-like"/>
</dbReference>
<keyword evidence="3" id="KW-1185">Reference proteome</keyword>
<dbReference type="AlphaFoldDB" id="A0A7G9W8Y8"/>
<feature type="domain" description="Putative Se/S carrier protein-like" evidence="1">
    <location>
        <begin position="3"/>
        <end position="69"/>
    </location>
</feature>
<accession>A0A7G9W8Y8</accession>
<gene>
    <name evidence="2" type="ORF">HYG86_10445</name>
</gene>